<keyword evidence="3" id="KW-1185">Reference proteome</keyword>
<protein>
    <submittedName>
        <fullName evidence="2">RNA-directed DNA polymerase (Reversetranscriptase)-related family protein</fullName>
    </submittedName>
</protein>
<dbReference type="PROSITE" id="PS51257">
    <property type="entry name" value="PROKAR_LIPOPROTEIN"/>
    <property type="match status" value="1"/>
</dbReference>
<evidence type="ECO:0000259" key="1">
    <source>
        <dbReference type="Pfam" id="PF13966"/>
    </source>
</evidence>
<keyword evidence="2" id="KW-0548">Nucleotidyltransferase</keyword>
<proteinExistence type="predicted"/>
<dbReference type="OrthoDB" id="1938822at2759"/>
<dbReference type="Proteomes" id="UP000325081">
    <property type="component" value="Unassembled WGS sequence"/>
</dbReference>
<dbReference type="EMBL" id="BKCP01003002">
    <property type="protein sequence ID" value="GER28733.1"/>
    <property type="molecule type" value="Genomic_DNA"/>
</dbReference>
<organism evidence="2 3">
    <name type="scientific">Striga asiatica</name>
    <name type="common">Asiatic witchweed</name>
    <name type="synonym">Buchnera asiatica</name>
    <dbReference type="NCBI Taxonomy" id="4170"/>
    <lineage>
        <taxon>Eukaryota</taxon>
        <taxon>Viridiplantae</taxon>
        <taxon>Streptophyta</taxon>
        <taxon>Embryophyta</taxon>
        <taxon>Tracheophyta</taxon>
        <taxon>Spermatophyta</taxon>
        <taxon>Magnoliopsida</taxon>
        <taxon>eudicotyledons</taxon>
        <taxon>Gunneridae</taxon>
        <taxon>Pentapetalae</taxon>
        <taxon>asterids</taxon>
        <taxon>lamiids</taxon>
        <taxon>Lamiales</taxon>
        <taxon>Orobanchaceae</taxon>
        <taxon>Buchnereae</taxon>
        <taxon>Striga</taxon>
    </lineage>
</organism>
<dbReference type="Pfam" id="PF13966">
    <property type="entry name" value="zf-RVT"/>
    <property type="match status" value="1"/>
</dbReference>
<comment type="caution">
    <text evidence="2">The sequence shown here is derived from an EMBL/GenBank/DDBJ whole genome shotgun (WGS) entry which is preliminary data.</text>
</comment>
<name>A0A5A7P7B6_STRAF</name>
<dbReference type="AlphaFoldDB" id="A0A5A7P7B6"/>
<evidence type="ECO:0000313" key="3">
    <source>
        <dbReference type="Proteomes" id="UP000325081"/>
    </source>
</evidence>
<gene>
    <name evidence="2" type="ORF">STAS_04541</name>
</gene>
<accession>A0A5A7P7B6</accession>
<dbReference type="GO" id="GO:0003964">
    <property type="term" value="F:RNA-directed DNA polymerase activity"/>
    <property type="evidence" value="ECO:0007669"/>
    <property type="project" value="UniProtKB-KW"/>
</dbReference>
<reference evidence="3" key="1">
    <citation type="journal article" date="2019" name="Curr. Biol.">
        <title>Genome Sequence of Striga asiatica Provides Insight into the Evolution of Plant Parasitism.</title>
        <authorList>
            <person name="Yoshida S."/>
            <person name="Kim S."/>
            <person name="Wafula E.K."/>
            <person name="Tanskanen J."/>
            <person name="Kim Y.M."/>
            <person name="Honaas L."/>
            <person name="Yang Z."/>
            <person name="Spallek T."/>
            <person name="Conn C.E."/>
            <person name="Ichihashi Y."/>
            <person name="Cheong K."/>
            <person name="Cui S."/>
            <person name="Der J.P."/>
            <person name="Gundlach H."/>
            <person name="Jiao Y."/>
            <person name="Hori C."/>
            <person name="Ishida J.K."/>
            <person name="Kasahara H."/>
            <person name="Kiba T."/>
            <person name="Kim M.S."/>
            <person name="Koo N."/>
            <person name="Laohavisit A."/>
            <person name="Lee Y.H."/>
            <person name="Lumba S."/>
            <person name="McCourt P."/>
            <person name="Mortimer J.C."/>
            <person name="Mutuku J.M."/>
            <person name="Nomura T."/>
            <person name="Sasaki-Sekimoto Y."/>
            <person name="Seto Y."/>
            <person name="Wang Y."/>
            <person name="Wakatake T."/>
            <person name="Sakakibara H."/>
            <person name="Demura T."/>
            <person name="Yamaguchi S."/>
            <person name="Yoneyama K."/>
            <person name="Manabe R.I."/>
            <person name="Nelson D.C."/>
            <person name="Schulman A.H."/>
            <person name="Timko M.P."/>
            <person name="dePamphilis C.W."/>
            <person name="Choi D."/>
            <person name="Shirasu K."/>
        </authorList>
    </citation>
    <scope>NUCLEOTIDE SEQUENCE [LARGE SCALE GENOMIC DNA]</scope>
    <source>
        <strain evidence="3">cv. UVA1</strain>
    </source>
</reference>
<evidence type="ECO:0000313" key="2">
    <source>
        <dbReference type="EMBL" id="GER28733.1"/>
    </source>
</evidence>
<sequence>MGKKRFLSTVGKEVLKSVINVMPIFTMSCSFLPKGTCQEITMLSVPRSLTGIPQKRTNWVYSLTRVEDILEKGGRSWRLLDEWFEDSNKVMIRSINTLNPDLHDKWCCTFNKKMSVLFVFNLLPPEDSRTTLLDREARRRSWCLRIKCKLKHILKKCFTNVLPVSANLKRRGMQVDSVCNSYEEEDESIEHVFFNCITTRRTWRLAS</sequence>
<keyword evidence="2" id="KW-0695">RNA-directed DNA polymerase</keyword>
<dbReference type="InterPro" id="IPR026960">
    <property type="entry name" value="RVT-Znf"/>
</dbReference>
<feature type="domain" description="Reverse transcriptase zinc-binding" evidence="1">
    <location>
        <begin position="138"/>
        <end position="203"/>
    </location>
</feature>
<keyword evidence="2" id="KW-0808">Transferase</keyword>